<comment type="catalytic activity">
    <reaction evidence="13">
        <text>L-alanyl-L-lysine(out) = L-alanyl-L-lysine(in)</text>
        <dbReference type="Rhea" id="RHEA:79415"/>
        <dbReference type="ChEBI" id="CHEBI:192470"/>
    </reaction>
</comment>
<evidence type="ECO:0000256" key="1">
    <source>
        <dbReference type="ARBA" id="ARBA00004141"/>
    </source>
</evidence>
<keyword evidence="20" id="KW-1133">Transmembrane helix</keyword>
<dbReference type="AlphaFoldDB" id="A0A517KYV8"/>
<dbReference type="EMBL" id="CP042186">
    <property type="protein sequence ID" value="QDS68560.1"/>
    <property type="molecule type" value="Genomic_DNA"/>
</dbReference>
<feature type="transmembrane region" description="Helical" evidence="20">
    <location>
        <begin position="343"/>
        <end position="362"/>
    </location>
</feature>
<evidence type="ECO:0000256" key="7">
    <source>
        <dbReference type="ARBA" id="ARBA00044893"/>
    </source>
</evidence>
<feature type="transmembrane region" description="Helical" evidence="20">
    <location>
        <begin position="368"/>
        <end position="388"/>
    </location>
</feature>
<comment type="catalytic activity">
    <reaction evidence="2">
        <text>L-lysyl-L-alanine(out) = L-lysyl-L-alanine(in)</text>
        <dbReference type="Rhea" id="RHEA:79399"/>
        <dbReference type="ChEBI" id="CHEBI:229954"/>
    </reaction>
</comment>
<evidence type="ECO:0000256" key="11">
    <source>
        <dbReference type="ARBA" id="ARBA00044903"/>
    </source>
</evidence>
<comment type="catalytic activity">
    <reaction evidence="5">
        <text>L-alpha-aminoacyl-L-histidine(out) = L-alpha-aminoacyl-L-histidine(in)</text>
        <dbReference type="Rhea" id="RHEA:79375"/>
        <dbReference type="ChEBI" id="CHEBI:229967"/>
    </reaction>
</comment>
<dbReference type="GO" id="GO:0022857">
    <property type="term" value="F:transmembrane transporter activity"/>
    <property type="evidence" value="ECO:0007669"/>
    <property type="project" value="InterPro"/>
</dbReference>
<dbReference type="STRING" id="50376.A0A517KYV8"/>
<feature type="transmembrane region" description="Helical" evidence="20">
    <location>
        <begin position="276"/>
        <end position="295"/>
    </location>
</feature>
<feature type="transmembrane region" description="Helical" evidence="20">
    <location>
        <begin position="217"/>
        <end position="239"/>
    </location>
</feature>
<dbReference type="Proteomes" id="UP000316270">
    <property type="component" value="Chromosome 2"/>
</dbReference>
<evidence type="ECO:0000256" key="8">
    <source>
        <dbReference type="ARBA" id="ARBA00044898"/>
    </source>
</evidence>
<evidence type="ECO:0000256" key="9">
    <source>
        <dbReference type="ARBA" id="ARBA00044899"/>
    </source>
</evidence>
<accession>A0A517KYV8</accession>
<evidence type="ECO:0000256" key="2">
    <source>
        <dbReference type="ARBA" id="ARBA00044876"/>
    </source>
</evidence>
<comment type="catalytic activity">
    <reaction evidence="12">
        <text>L-histidyl-L-alpha-amino acid(out) = L-histidyl-L-alpha-amino acid(in)</text>
        <dbReference type="Rhea" id="RHEA:79379"/>
        <dbReference type="ChEBI" id="CHEBI:229964"/>
    </reaction>
</comment>
<evidence type="ECO:0000256" key="14">
    <source>
        <dbReference type="ARBA" id="ARBA00044924"/>
    </source>
</evidence>
<comment type="catalytic activity">
    <reaction evidence="14">
        <text>L-lysyl-glycine(out) = L-lysyl-glycine(in)</text>
        <dbReference type="Rhea" id="RHEA:79407"/>
        <dbReference type="ChEBI" id="CHEBI:191202"/>
    </reaction>
</comment>
<sequence>MTEKPSVLTPPYQDKAVVNTSIEAVPATPTDDDSSSPEQRPAGPPPPLKIKIMAILMWRDWRNEVNHQEGKEKSRFDTSFLISVQQMQIDNTKYALLSASQDFMTTVLMPASGVLTDRMGGAKAMVYGNLIFTLGYMLIAAATTIRNYEFMVFGTVVSALGDIATQVAQYKIFSSWFPPNHGFASTLGLELGIGKVGAFVGKSSANIIAKKTGDFSWVYWTAVFMNIFTNVATTGFWYFTRYCEQRYVVSRDPATGETLTERNKKFELRKVLELPWMYWSILAFSLFETSTAIVFTQNATELAEQRFKVDSISAGWYTATLQYAGFFLVPCLGVFIDVFGNRITLLAICGTGVFIAMALANWSPNLQGTAASFGIYAVAFSIGPATIIDSIRTSLWHSSVFGSAYSLKITTNNAMNIIVAIVCGVIQDQDGNSYARVTRVYVTLAALSVAVTVALSIGSYFSKDLGRLQWTRKRRIRDGETINEMQRRFEEENGKRNRLLSMGCLGFLGVLVLGSWCAFFWGVATGNNYSG</sequence>
<feature type="transmembrane region" description="Helical" evidence="20">
    <location>
        <begin position="409"/>
        <end position="427"/>
    </location>
</feature>
<feature type="transmembrane region" description="Helical" evidence="20">
    <location>
        <begin position="315"/>
        <end position="336"/>
    </location>
</feature>
<evidence type="ECO:0000313" key="22">
    <source>
        <dbReference type="Proteomes" id="UP000316270"/>
    </source>
</evidence>
<comment type="subunit">
    <text evidence="18">Homodimer. Interacts with lysosomal protein GLMP (via lumenal domain); the interaction starts while both proteins are still in the endoplasmic reticulum and is required for stabilization of MFSD1 in lysosomes but has no direct effect on its targeting to lysosomes or transporter activity.</text>
</comment>
<keyword evidence="20" id="KW-0472">Membrane</keyword>
<comment type="catalytic activity">
    <reaction evidence="4">
        <text>L-alpha-aminoacyl-L-arginine(out) = L-alpha-aminoacyl-L-arginine(in)</text>
        <dbReference type="Rhea" id="RHEA:79367"/>
        <dbReference type="ChEBI" id="CHEBI:229968"/>
    </reaction>
</comment>
<dbReference type="Gene3D" id="1.20.1250.20">
    <property type="entry name" value="MFS general substrate transporter like domains"/>
    <property type="match status" value="2"/>
</dbReference>
<dbReference type="GO" id="GO:0016020">
    <property type="term" value="C:membrane"/>
    <property type="evidence" value="ECO:0007669"/>
    <property type="project" value="UniProtKB-SubCell"/>
</dbReference>
<comment type="catalytic activity">
    <reaction evidence="7">
        <text>L-alpha-aminoacyl-L-lysine(out) = L-alpha-aminoacyl-L-lysine(in)</text>
        <dbReference type="Rhea" id="RHEA:79383"/>
        <dbReference type="ChEBI" id="CHEBI:229966"/>
    </reaction>
</comment>
<feature type="transmembrane region" description="Helical" evidence="20">
    <location>
        <begin position="439"/>
        <end position="462"/>
    </location>
</feature>
<dbReference type="PANTHER" id="PTHR23512:SF12">
    <property type="entry name" value="TRANSPORTER, PUTATIVE (AFU_ORTHOLOGUE AFUA_4G00260)-RELATED"/>
    <property type="match status" value="1"/>
</dbReference>
<name>A0A517KYV8_9PEZI</name>
<protein>
    <recommendedName>
        <fullName evidence="15">Lysosomal dipeptide transporter MFSD1</fullName>
    </recommendedName>
    <alternativeName>
        <fullName evidence="16">Major facilitator superfamily domain-containing protein 1</fullName>
    </alternativeName>
</protein>
<dbReference type="InterPro" id="IPR011701">
    <property type="entry name" value="MFS"/>
</dbReference>
<feature type="transmembrane region" description="Helical" evidence="20">
    <location>
        <begin position="126"/>
        <end position="145"/>
    </location>
</feature>
<evidence type="ECO:0000256" key="5">
    <source>
        <dbReference type="ARBA" id="ARBA00044884"/>
    </source>
</evidence>
<evidence type="ECO:0000256" key="12">
    <source>
        <dbReference type="ARBA" id="ARBA00044912"/>
    </source>
</evidence>
<proteinExistence type="predicted"/>
<dbReference type="InterPro" id="IPR052187">
    <property type="entry name" value="MFSD1"/>
</dbReference>
<comment type="catalytic activity">
    <reaction evidence="10">
        <text>L-lysyl-L-lysine(out) = L-lysyl-L-lysine(in)</text>
        <dbReference type="Rhea" id="RHEA:79403"/>
        <dbReference type="ChEBI" id="CHEBI:229956"/>
    </reaction>
</comment>
<dbReference type="Pfam" id="PF07690">
    <property type="entry name" value="MFS_1"/>
    <property type="match status" value="1"/>
</dbReference>
<gene>
    <name evidence="21" type="ORF">FKW77_000097</name>
</gene>
<comment type="catalytic activity">
    <reaction evidence="8">
        <text>L-aspartyl-L-lysine(out) = L-aspartyl-L-lysine(in)</text>
        <dbReference type="Rhea" id="RHEA:79411"/>
        <dbReference type="ChEBI" id="CHEBI:229953"/>
    </reaction>
</comment>
<reference evidence="21 22" key="1">
    <citation type="submission" date="2019-07" db="EMBL/GenBank/DDBJ databases">
        <title>Finished genome of Venturia effusa.</title>
        <authorList>
            <person name="Young C.A."/>
            <person name="Cox M.P."/>
            <person name="Ganley A.R.D."/>
            <person name="David W.J."/>
        </authorList>
    </citation>
    <scope>NUCLEOTIDE SEQUENCE [LARGE SCALE GENOMIC DNA]</scope>
    <source>
        <strain evidence="22">albino</strain>
    </source>
</reference>
<keyword evidence="22" id="KW-1185">Reference proteome</keyword>
<evidence type="ECO:0000256" key="18">
    <source>
        <dbReference type="ARBA" id="ARBA00046376"/>
    </source>
</evidence>
<evidence type="ECO:0000256" key="16">
    <source>
        <dbReference type="ARBA" id="ARBA00045018"/>
    </source>
</evidence>
<evidence type="ECO:0000256" key="3">
    <source>
        <dbReference type="ARBA" id="ARBA00044878"/>
    </source>
</evidence>
<comment type="catalytic activity">
    <reaction evidence="3">
        <text>L-histidyl-glycine(out) = L-histidyl-glycine(in)</text>
        <dbReference type="Rhea" id="RHEA:79395"/>
        <dbReference type="ChEBI" id="CHEBI:229957"/>
    </reaction>
</comment>
<dbReference type="PANTHER" id="PTHR23512">
    <property type="entry name" value="MAJOR FACILITATOR SUPERFAMILY DOMAIN-CONTAINING PROTEIN 1"/>
    <property type="match status" value="1"/>
</dbReference>
<comment type="function">
    <text evidence="17">Lysosomal dipeptide uniporter that selectively exports lysine, arginine or histidine-containing dipeptides with a net positive charge from the lysosome lumen into the cytosol. Could play a role in a specific type of protein O-glycosylation indirectly regulating macrophages migration and tissue invasion. Also essential for liver homeostasis.</text>
</comment>
<dbReference type="OrthoDB" id="424834at2759"/>
<keyword evidence="20" id="KW-0812">Transmembrane</keyword>
<evidence type="ECO:0000256" key="20">
    <source>
        <dbReference type="SAM" id="Phobius"/>
    </source>
</evidence>
<feature type="transmembrane region" description="Helical" evidence="20">
    <location>
        <begin position="499"/>
        <end position="524"/>
    </location>
</feature>
<dbReference type="CDD" id="cd06174">
    <property type="entry name" value="MFS"/>
    <property type="match status" value="1"/>
</dbReference>
<comment type="catalytic activity">
    <reaction evidence="11">
        <text>L-arginyl-glycine(out) = L-arginyl-glycine(in)</text>
        <dbReference type="Rhea" id="RHEA:79391"/>
        <dbReference type="ChEBI" id="CHEBI:229955"/>
    </reaction>
</comment>
<evidence type="ECO:0000256" key="13">
    <source>
        <dbReference type="ARBA" id="ARBA00044919"/>
    </source>
</evidence>
<evidence type="ECO:0000313" key="21">
    <source>
        <dbReference type="EMBL" id="QDS68560.1"/>
    </source>
</evidence>
<comment type="catalytic activity">
    <reaction evidence="9">
        <text>L-arginyl-L-alpha-amino acid(out) = L-arginyl-L-alpha-amino acid(in)</text>
        <dbReference type="Rhea" id="RHEA:79371"/>
        <dbReference type="ChEBI" id="CHEBI:84315"/>
    </reaction>
</comment>
<evidence type="ECO:0000256" key="15">
    <source>
        <dbReference type="ARBA" id="ARBA00044985"/>
    </source>
</evidence>
<feature type="region of interest" description="Disordered" evidence="19">
    <location>
        <begin position="1"/>
        <end position="47"/>
    </location>
</feature>
<dbReference type="InterPro" id="IPR036259">
    <property type="entry name" value="MFS_trans_sf"/>
</dbReference>
<organism evidence="21 22">
    <name type="scientific">Venturia effusa</name>
    <dbReference type="NCBI Taxonomy" id="50376"/>
    <lineage>
        <taxon>Eukaryota</taxon>
        <taxon>Fungi</taxon>
        <taxon>Dikarya</taxon>
        <taxon>Ascomycota</taxon>
        <taxon>Pezizomycotina</taxon>
        <taxon>Dothideomycetes</taxon>
        <taxon>Pleosporomycetidae</taxon>
        <taxon>Venturiales</taxon>
        <taxon>Venturiaceae</taxon>
        <taxon>Venturia</taxon>
    </lineage>
</organism>
<evidence type="ECO:0000256" key="19">
    <source>
        <dbReference type="SAM" id="MobiDB-lite"/>
    </source>
</evidence>
<evidence type="ECO:0000256" key="10">
    <source>
        <dbReference type="ARBA" id="ARBA00044900"/>
    </source>
</evidence>
<comment type="catalytic activity">
    <reaction evidence="6">
        <text>L-lysyl-L-alpha-amino acid(out) = L-lysyl-L-alpha-amino acid(in)</text>
        <dbReference type="Rhea" id="RHEA:79387"/>
        <dbReference type="ChEBI" id="CHEBI:229965"/>
    </reaction>
</comment>
<evidence type="ECO:0000256" key="4">
    <source>
        <dbReference type="ARBA" id="ARBA00044881"/>
    </source>
</evidence>
<comment type="subcellular location">
    <subcellularLocation>
        <location evidence="1">Membrane</location>
        <topology evidence="1">Multi-pass membrane protein</topology>
    </subcellularLocation>
</comment>
<evidence type="ECO:0000256" key="6">
    <source>
        <dbReference type="ARBA" id="ARBA00044891"/>
    </source>
</evidence>
<dbReference type="SUPFAM" id="SSF103473">
    <property type="entry name" value="MFS general substrate transporter"/>
    <property type="match status" value="1"/>
</dbReference>
<evidence type="ECO:0000256" key="17">
    <source>
        <dbReference type="ARBA" id="ARBA00045709"/>
    </source>
</evidence>